<dbReference type="GO" id="GO:0035091">
    <property type="term" value="F:phosphatidylinositol binding"/>
    <property type="evidence" value="ECO:0007669"/>
    <property type="project" value="InterPro"/>
</dbReference>
<evidence type="ECO:0000259" key="2">
    <source>
        <dbReference type="PROSITE" id="PS50195"/>
    </source>
</evidence>
<dbReference type="InterPro" id="IPR048255">
    <property type="entry name" value="IML1_N"/>
</dbReference>
<dbReference type="Pfam" id="PF12257">
    <property type="entry name" value="IML1"/>
    <property type="match status" value="1"/>
</dbReference>
<feature type="compositionally biased region" description="Polar residues" evidence="1">
    <location>
        <begin position="990"/>
        <end position="1001"/>
    </location>
</feature>
<reference evidence="3 4" key="1">
    <citation type="journal article" date="2015" name="Sci. Rep.">
        <title>Genome of the facultative scuticociliatosis pathogen Pseudocohnilembus persalinus provides insight into its virulence through horizontal gene transfer.</title>
        <authorList>
            <person name="Xiong J."/>
            <person name="Wang G."/>
            <person name="Cheng J."/>
            <person name="Tian M."/>
            <person name="Pan X."/>
            <person name="Warren A."/>
            <person name="Jiang C."/>
            <person name="Yuan D."/>
            <person name="Miao W."/>
        </authorList>
    </citation>
    <scope>NUCLEOTIDE SEQUENCE [LARGE SCALE GENOMIC DNA]</scope>
    <source>
        <strain evidence="3">36N120E</strain>
    </source>
</reference>
<feature type="region of interest" description="Disordered" evidence="1">
    <location>
        <begin position="211"/>
        <end position="237"/>
    </location>
</feature>
<feature type="compositionally biased region" description="Polar residues" evidence="1">
    <location>
        <begin position="1704"/>
        <end position="1715"/>
    </location>
</feature>
<feature type="region of interest" description="Disordered" evidence="1">
    <location>
        <begin position="990"/>
        <end position="1014"/>
    </location>
</feature>
<feature type="compositionally biased region" description="Low complexity" evidence="1">
    <location>
        <begin position="1681"/>
        <end position="1698"/>
    </location>
</feature>
<comment type="caution">
    <text evidence="3">The sequence shown here is derived from an EMBL/GenBank/DDBJ whole genome shotgun (WGS) entry which is preliminary data.</text>
</comment>
<accession>A0A0V0R0Q6</accession>
<protein>
    <submittedName>
        <fullName evidence="3">Phox homologous domain</fullName>
    </submittedName>
</protein>
<organism evidence="3 4">
    <name type="scientific">Pseudocohnilembus persalinus</name>
    <name type="common">Ciliate</name>
    <dbReference type="NCBI Taxonomy" id="266149"/>
    <lineage>
        <taxon>Eukaryota</taxon>
        <taxon>Sar</taxon>
        <taxon>Alveolata</taxon>
        <taxon>Ciliophora</taxon>
        <taxon>Intramacronucleata</taxon>
        <taxon>Oligohymenophorea</taxon>
        <taxon>Scuticociliatia</taxon>
        <taxon>Philasterida</taxon>
        <taxon>Pseudocohnilembidae</taxon>
        <taxon>Pseudocohnilembus</taxon>
    </lineage>
</organism>
<gene>
    <name evidence="3" type="ORF">PPERSA_01679</name>
</gene>
<proteinExistence type="predicted"/>
<dbReference type="InParanoid" id="A0A0V0R0Q6"/>
<feature type="region of interest" description="Disordered" evidence="1">
    <location>
        <begin position="1038"/>
        <end position="1075"/>
    </location>
</feature>
<sequence length="1715" mass="201600">MFNINGMKFLVVNMLDANNKPIKSGIVTKNTKIIYRSLSSLQSILYETLTNTEKDKKIIPQTTFLVEEGTNKIYQDVYRKIEVKPLKQHSVHKIIAKIWQNLKEFIYSINWQKNSPIIIQKIQKEFQNEENQLQKEILESFKNLHKNCINFQLPEKLESSENTDSFFPNQNHKKNQEQSQKQGQNQQGHTSKSQVMHKSISFNDQLQFQHNINKNNNSNNNSYNNNKNSNTNNLTFNQISSPVLSPVKGNYKGNNLQMDSKQREKDKIFLTQKIIPQCELSSSSTTNLVEALNITTIQLGMHQKGRNLNATGQKVIVLTCGEGQYYKAPLFIFEEKNKSNKSKETITKNELLNSQIVYNCIEKEILKQLNLEGYSDFNEKRETKFFSIQLKSYTQPDTLKQVGEKYFRNKDNIVHMKEKNSQEHFQQYNRKHFIYLDEEEVQRQFPYIKLTCGHKEHLVMKDQDVNDESEKEKQYQNFQQTNITVIKKNQGKQESKEPYWLKMYYFGSEHFINHYQVFSKILGDEQLQQHRQKILELEKNQFMDLNIKQIQDIKTYQQDKQYRFRIGLNIQIQEHIKSQALIKNGELKKFDEDQFQLQINFKNVDQSQLQNNLNPIPEAQPGQEDKSEMGSMSLSKVSHLNIQSQITPRNNSYSQNVKLADQLNFFSKPSGIKNQKSSSNDSTEFFTAALSNNQSQTQFPQMSQSSQNVQNIIQNKGTSAVLGGVNIFETDYNRSEYINNQSEEIISNKKALLAQKSHQSFVIFEMEKQWKNLILTPLAPLETPFYPYLSNDNTTKPTKPNVRTYILTVSNLKDFMEEIIGHRLANNFQQINNVESFDAYGNKTALRPYTQEKQVYIFSKGNIHHKFEEIQTNIKFSQSKTINTKYKKRTQQNNDNSHGQDYNQETKDDWQLPIFYKYLVFDEKKRAFQNKNSFVYMPNQFNWQKFDNLMTEIPGQGQSISDIKQFSPKQLQILLIPQYNRELLIPLTNKPENQLQNQSQNLRKKTDSDQKQQTIHSDNSFYHNNQNQIQNQNLSQSLNQNQNNGQSLKMSNSTQLTQFSNQSIPQSQQSRNVSAQDTLELRNQLSDKYSDISGQINKIIPQIVTYDKDIWKIQEGQEHHRSDFFNSLQVFNNQLTNKIFNNNDYFMLETQKKYNPLHSFQMNLYWLSFPSVVISDFLKILSAICKDNNYLLTLISPYNCSLKHEFKEPFVVNSKIFAQSSNSVQLLQNFIDKVYTLDSSHPYQYHFNFIYSGAIEHKQYIHINSHVLISFYVEIYLPVFPGRKMFGSTNKDESDIVQRRNDLNFYFNELLSIQKLHSLEQIKTLILPPQIEKSTFMMAKGQFEDTQATFFTESSLTDNDEDFEMNCPPQGGQIRAKIDRYSVSEDMVSYFITFYDVTQTKSWVFRSRYSELKSLHEALGNQKKVKSLLPSFPKRKLFGITNENPEEIEKRREQLEDYLNQLFQHNEIIENDVIKFYLEDTRRQADQIKHKEEMTIRKKQQGYSHEKIQEICQEFINKDKDLKKYHTQTAQKEETTNSGNNKDNLNILQDKGDQTSEVAKPKKKNKLKYQFLERILEVNPKWESEEFLTKSAQKQYQQQKISSLNQKNSYKDQNLSQNEINIENKILKSESNDSGSNNINSQNSNINSNSSNYRNQTLKQLEAQNEELEREILDMQRKASQFNSQQNLQMQQQQQNQEQDVEKQPSNQKQELVQQ</sequence>
<dbReference type="SUPFAM" id="SSF64268">
    <property type="entry name" value="PX domain"/>
    <property type="match status" value="2"/>
</dbReference>
<name>A0A0V0R0Q6_PSEPJ</name>
<dbReference type="Gene3D" id="3.30.1520.10">
    <property type="entry name" value="Phox-like domain"/>
    <property type="match status" value="2"/>
</dbReference>
<feature type="region of interest" description="Disordered" evidence="1">
    <location>
        <begin position="1526"/>
        <end position="1563"/>
    </location>
</feature>
<feature type="compositionally biased region" description="Low complexity" evidence="1">
    <location>
        <begin position="1038"/>
        <end position="1048"/>
    </location>
</feature>
<dbReference type="Pfam" id="PF00787">
    <property type="entry name" value="PX"/>
    <property type="match status" value="1"/>
</dbReference>
<dbReference type="OMA" id="KLFINTH"/>
<dbReference type="PANTHER" id="PTHR22775">
    <property type="entry name" value="SORTING NEXIN"/>
    <property type="match status" value="1"/>
</dbReference>
<evidence type="ECO:0000313" key="4">
    <source>
        <dbReference type="Proteomes" id="UP000054937"/>
    </source>
</evidence>
<dbReference type="InterPro" id="IPR001683">
    <property type="entry name" value="PX_dom"/>
</dbReference>
<feature type="compositionally biased region" description="Polar residues" evidence="1">
    <location>
        <begin position="1536"/>
        <end position="1547"/>
    </location>
</feature>
<dbReference type="InterPro" id="IPR036871">
    <property type="entry name" value="PX_dom_sf"/>
</dbReference>
<feature type="region of interest" description="Disordered" evidence="1">
    <location>
        <begin position="1629"/>
        <end position="1652"/>
    </location>
</feature>
<feature type="region of interest" description="Disordered" evidence="1">
    <location>
        <begin position="1671"/>
        <end position="1715"/>
    </location>
</feature>
<dbReference type="PROSITE" id="PS50195">
    <property type="entry name" value="PX"/>
    <property type="match status" value="1"/>
</dbReference>
<feature type="compositionally biased region" description="Low complexity" evidence="1">
    <location>
        <begin position="211"/>
        <end position="233"/>
    </location>
</feature>
<feature type="compositionally biased region" description="Polar residues" evidence="1">
    <location>
        <begin position="160"/>
        <end position="170"/>
    </location>
</feature>
<feature type="region of interest" description="Disordered" evidence="1">
    <location>
        <begin position="160"/>
        <end position="196"/>
    </location>
</feature>
<feature type="domain" description="PX" evidence="2">
    <location>
        <begin position="1368"/>
        <end position="1485"/>
    </location>
</feature>
<dbReference type="SMART" id="SM00312">
    <property type="entry name" value="PX"/>
    <property type="match status" value="1"/>
</dbReference>
<dbReference type="EMBL" id="LDAU01000073">
    <property type="protein sequence ID" value="KRX08134.1"/>
    <property type="molecule type" value="Genomic_DNA"/>
</dbReference>
<feature type="compositionally biased region" description="Low complexity" evidence="1">
    <location>
        <begin position="1632"/>
        <end position="1652"/>
    </location>
</feature>
<evidence type="ECO:0000313" key="3">
    <source>
        <dbReference type="EMBL" id="KRX08134.1"/>
    </source>
</evidence>
<dbReference type="OrthoDB" id="5772781at2759"/>
<dbReference type="PANTHER" id="PTHR22775:SF3">
    <property type="entry name" value="SORTING NEXIN-13"/>
    <property type="match status" value="1"/>
</dbReference>
<keyword evidence="4" id="KW-1185">Reference proteome</keyword>
<dbReference type="Proteomes" id="UP000054937">
    <property type="component" value="Unassembled WGS sequence"/>
</dbReference>
<dbReference type="CDD" id="cd06093">
    <property type="entry name" value="PX_domain"/>
    <property type="match status" value="2"/>
</dbReference>
<feature type="region of interest" description="Disordered" evidence="1">
    <location>
        <begin position="612"/>
        <end position="634"/>
    </location>
</feature>
<feature type="compositionally biased region" description="Low complexity" evidence="1">
    <location>
        <begin position="177"/>
        <end position="188"/>
    </location>
</feature>
<feature type="compositionally biased region" description="Polar residues" evidence="1">
    <location>
        <begin position="1049"/>
        <end position="1075"/>
    </location>
</feature>
<evidence type="ECO:0000256" key="1">
    <source>
        <dbReference type="SAM" id="MobiDB-lite"/>
    </source>
</evidence>